<feature type="domain" description="EGF-like" evidence="1 2">
    <location>
        <begin position="23"/>
        <end position="34"/>
    </location>
</feature>
<evidence type="ECO:0000313" key="3">
    <source>
        <dbReference type="EMBL" id="PIO53962.1"/>
    </source>
</evidence>
<evidence type="ECO:0000313" key="4">
    <source>
        <dbReference type="Proteomes" id="UP000230423"/>
    </source>
</evidence>
<accession>A0A2G9T8S3</accession>
<dbReference type="PROSITE" id="PS00022">
    <property type="entry name" value="EGF_1"/>
    <property type="match status" value="1"/>
</dbReference>
<name>A0A2G9T8S3_TELCI</name>
<keyword evidence="4" id="KW-1185">Reference proteome</keyword>
<evidence type="ECO:0000259" key="1">
    <source>
        <dbReference type="PROSITE" id="PS00022"/>
    </source>
</evidence>
<dbReference type="InterPro" id="IPR000742">
    <property type="entry name" value="EGF"/>
</dbReference>
<protein>
    <recommendedName>
        <fullName evidence="1 2">EGF-like domain-containing protein</fullName>
    </recommendedName>
</protein>
<sequence>ICAAKGAACVNGGKRNPKNCAVCICPAGYGGALCNLRPAGCGAVMTAGPTWKSKVVTLGDATNTEIRDTYAMCNDWVKAPAGKKIQVQVATMVGVDCHYGCWTQGIEFKTLPNKLNTNP</sequence>
<dbReference type="EMBL" id="KZ403685">
    <property type="protein sequence ID" value="PIO53962.1"/>
    <property type="molecule type" value="Genomic_DNA"/>
</dbReference>
<dbReference type="Proteomes" id="UP000230423">
    <property type="component" value="Unassembled WGS sequence"/>
</dbReference>
<feature type="non-terminal residue" evidence="3">
    <location>
        <position position="1"/>
    </location>
</feature>
<dbReference type="OrthoDB" id="5806856at2759"/>
<evidence type="ECO:0000259" key="2">
    <source>
        <dbReference type="PROSITE" id="PS01186"/>
    </source>
</evidence>
<reference evidence="3 4" key="1">
    <citation type="submission" date="2015-09" db="EMBL/GenBank/DDBJ databases">
        <title>Draft genome of the parasitic nematode Teladorsagia circumcincta isolate WARC Sus (inbred).</title>
        <authorList>
            <person name="Mitreva M."/>
        </authorList>
    </citation>
    <scope>NUCLEOTIDE SEQUENCE [LARGE SCALE GENOMIC DNA]</scope>
    <source>
        <strain evidence="3 4">S</strain>
    </source>
</reference>
<dbReference type="PROSITE" id="PS01186">
    <property type="entry name" value="EGF_2"/>
    <property type="match status" value="1"/>
</dbReference>
<proteinExistence type="predicted"/>
<dbReference type="AlphaFoldDB" id="A0A2G9T8S3"/>
<feature type="non-terminal residue" evidence="3">
    <location>
        <position position="119"/>
    </location>
</feature>
<gene>
    <name evidence="3" type="ORF">TELCIR_24686</name>
</gene>
<organism evidence="3 4">
    <name type="scientific">Teladorsagia circumcincta</name>
    <name type="common">Brown stomach worm</name>
    <name type="synonym">Ostertagia circumcincta</name>
    <dbReference type="NCBI Taxonomy" id="45464"/>
    <lineage>
        <taxon>Eukaryota</taxon>
        <taxon>Metazoa</taxon>
        <taxon>Ecdysozoa</taxon>
        <taxon>Nematoda</taxon>
        <taxon>Chromadorea</taxon>
        <taxon>Rhabditida</taxon>
        <taxon>Rhabditina</taxon>
        <taxon>Rhabditomorpha</taxon>
        <taxon>Strongyloidea</taxon>
        <taxon>Trichostrongylidae</taxon>
        <taxon>Teladorsagia</taxon>
    </lineage>
</organism>